<dbReference type="CDD" id="cd00183">
    <property type="entry name" value="TFIIS_I"/>
    <property type="match status" value="1"/>
</dbReference>
<protein>
    <recommendedName>
        <fullName evidence="6">TFIIS N-terminal domain-containing protein</fullName>
    </recommendedName>
</protein>
<feature type="region of interest" description="Disordered" evidence="5">
    <location>
        <begin position="454"/>
        <end position="478"/>
    </location>
</feature>
<feature type="coiled-coil region" evidence="4">
    <location>
        <begin position="418"/>
        <end position="445"/>
    </location>
</feature>
<dbReference type="SMART" id="SM00509">
    <property type="entry name" value="TFS2N"/>
    <property type="match status" value="1"/>
</dbReference>
<evidence type="ECO:0000256" key="5">
    <source>
        <dbReference type="SAM" id="MobiDB-lite"/>
    </source>
</evidence>
<keyword evidence="2 3" id="KW-0539">Nucleus</keyword>
<dbReference type="Gene3D" id="1.20.930.10">
    <property type="entry name" value="Conserved domain common to transcription factors TFIIS, elongin A, CRSP70"/>
    <property type="match status" value="1"/>
</dbReference>
<dbReference type="PANTHER" id="PTHR46554:SF2">
    <property type="entry name" value="TFIIS N-TERMINAL DOMAIN-CONTAINING PROTEIN"/>
    <property type="match status" value="1"/>
</dbReference>
<feature type="region of interest" description="Disordered" evidence="5">
    <location>
        <begin position="365"/>
        <end position="418"/>
    </location>
</feature>
<evidence type="ECO:0000256" key="3">
    <source>
        <dbReference type="PROSITE-ProRule" id="PRU00649"/>
    </source>
</evidence>
<evidence type="ECO:0000256" key="2">
    <source>
        <dbReference type="ARBA" id="ARBA00023242"/>
    </source>
</evidence>
<proteinExistence type="predicted"/>
<feature type="region of interest" description="Disordered" evidence="5">
    <location>
        <begin position="210"/>
        <end position="245"/>
    </location>
</feature>
<dbReference type="InterPro" id="IPR035441">
    <property type="entry name" value="TFIIS/LEDGF_dom_sf"/>
</dbReference>
<dbReference type="SUPFAM" id="SSF47676">
    <property type="entry name" value="Conserved domain common to transcription factors TFIIS, elongin A, CRSP70"/>
    <property type="match status" value="1"/>
</dbReference>
<feature type="compositionally biased region" description="Polar residues" evidence="5">
    <location>
        <begin position="377"/>
        <end position="400"/>
    </location>
</feature>
<feature type="domain" description="TFIIS N-terminal" evidence="6">
    <location>
        <begin position="130"/>
        <end position="205"/>
    </location>
</feature>
<evidence type="ECO:0000256" key="1">
    <source>
        <dbReference type="ARBA" id="ARBA00004123"/>
    </source>
</evidence>
<comment type="caution">
    <text evidence="7">The sequence shown here is derived from an EMBL/GenBank/DDBJ whole genome shotgun (WGS) entry which is preliminary data.</text>
</comment>
<evidence type="ECO:0000259" key="6">
    <source>
        <dbReference type="PROSITE" id="PS51319"/>
    </source>
</evidence>
<evidence type="ECO:0000313" key="7">
    <source>
        <dbReference type="EMBL" id="KAI5427387.1"/>
    </source>
</evidence>
<dbReference type="GO" id="GO:0005634">
    <property type="term" value="C:nucleus"/>
    <property type="evidence" value="ECO:0007669"/>
    <property type="project" value="UniProtKB-SubCell"/>
</dbReference>
<dbReference type="Gramene" id="Psat03G0270800-T1">
    <property type="protein sequence ID" value="KAI5427387.1"/>
    <property type="gene ID" value="KIW84_032708"/>
</dbReference>
<dbReference type="Pfam" id="PF08711">
    <property type="entry name" value="Med26"/>
    <property type="match status" value="1"/>
</dbReference>
<gene>
    <name evidence="7" type="ORF">KIW84_032708</name>
</gene>
<keyword evidence="4" id="KW-0175">Coiled coil</keyword>
<feature type="compositionally biased region" description="Polar residues" evidence="5">
    <location>
        <begin position="343"/>
        <end position="354"/>
    </location>
</feature>
<dbReference type="PROSITE" id="PS51319">
    <property type="entry name" value="TFIIS_N"/>
    <property type="match status" value="1"/>
</dbReference>
<dbReference type="InterPro" id="IPR003617">
    <property type="entry name" value="TFIIS/CRSP70_N_sub"/>
</dbReference>
<dbReference type="EMBL" id="JAMSHJ010000003">
    <property type="protein sequence ID" value="KAI5427387.1"/>
    <property type="molecule type" value="Genomic_DNA"/>
</dbReference>
<feature type="region of interest" description="Disordered" evidence="5">
    <location>
        <begin position="340"/>
        <end position="359"/>
    </location>
</feature>
<dbReference type="AlphaFoldDB" id="A0A9D5AWY9"/>
<reference evidence="7 8" key="1">
    <citation type="journal article" date="2022" name="Nat. Genet.">
        <title>Improved pea reference genome and pan-genome highlight genomic features and evolutionary characteristics.</title>
        <authorList>
            <person name="Yang T."/>
            <person name="Liu R."/>
            <person name="Luo Y."/>
            <person name="Hu S."/>
            <person name="Wang D."/>
            <person name="Wang C."/>
            <person name="Pandey M.K."/>
            <person name="Ge S."/>
            <person name="Xu Q."/>
            <person name="Li N."/>
            <person name="Li G."/>
            <person name="Huang Y."/>
            <person name="Saxena R.K."/>
            <person name="Ji Y."/>
            <person name="Li M."/>
            <person name="Yan X."/>
            <person name="He Y."/>
            <person name="Liu Y."/>
            <person name="Wang X."/>
            <person name="Xiang C."/>
            <person name="Varshney R.K."/>
            <person name="Ding H."/>
            <person name="Gao S."/>
            <person name="Zong X."/>
        </authorList>
    </citation>
    <scope>NUCLEOTIDE SEQUENCE [LARGE SCALE GENOMIC DNA]</scope>
    <source>
        <strain evidence="7 8">cv. Zhongwan 6</strain>
    </source>
</reference>
<feature type="region of interest" description="Disordered" evidence="5">
    <location>
        <begin position="307"/>
        <end position="327"/>
    </location>
</feature>
<evidence type="ECO:0000313" key="8">
    <source>
        <dbReference type="Proteomes" id="UP001058974"/>
    </source>
</evidence>
<accession>A0A9D5AWY9</accession>
<dbReference type="Proteomes" id="UP001058974">
    <property type="component" value="Chromosome 3"/>
</dbReference>
<keyword evidence="8" id="KW-1185">Reference proteome</keyword>
<feature type="compositionally biased region" description="Basic and acidic residues" evidence="5">
    <location>
        <begin position="316"/>
        <end position="327"/>
    </location>
</feature>
<comment type="subcellular location">
    <subcellularLocation>
        <location evidence="1 3">Nucleus</location>
    </subcellularLocation>
</comment>
<sequence>MKSGSLDQWRSYFRSSSSDIFDIIDSAIVVAATDCPKEFKLRRDGIAERLFSVMLNRCKDCEKVETPVTDNENDELCKRGFVRDGGSKESKVNCGREDNGVVEVNPNSNYTFGDAEALTDELEAESQLLTEVLRIKEVLNSYEDESDSVLFESLRRLQLMHISVDLLKSTEIGKVVNPLRKYGSKDVRQLARVLIDGWKEMVDNWVKGNAAKPAAEGGTPDSINPSVVENAEDEEEGGLPSPPLDDGAFFVSQPGSMELSQVLSFFPYSNLFCACLCRFETEFMFSLCCMSYLDNVKFFDGMDDDGNLRKSGPPNKNRDIGRKPASDTLVKDKRNFPVFNATAIPSNDNKSQQMKKTEAAVRLNKPVAADAGRGRPLNSNIQRKPNVEQRPQQKAGNSTVPKRPLNAQQDKPKCLSDADKLEATKRKLQERYQQAENAKRQRTIQVMEINELPKQGAVQRNTNFKPGNHNRQWANGRR</sequence>
<dbReference type="PANTHER" id="PTHR46554">
    <property type="entry name" value="MEDIATOR OF RNA POLYMERASE II TRANSCRIPTION SUBUNIT 26A-RELATED"/>
    <property type="match status" value="1"/>
</dbReference>
<organism evidence="7 8">
    <name type="scientific">Pisum sativum</name>
    <name type="common">Garden pea</name>
    <name type="synonym">Lathyrus oleraceus</name>
    <dbReference type="NCBI Taxonomy" id="3888"/>
    <lineage>
        <taxon>Eukaryota</taxon>
        <taxon>Viridiplantae</taxon>
        <taxon>Streptophyta</taxon>
        <taxon>Embryophyta</taxon>
        <taxon>Tracheophyta</taxon>
        <taxon>Spermatophyta</taxon>
        <taxon>Magnoliopsida</taxon>
        <taxon>eudicotyledons</taxon>
        <taxon>Gunneridae</taxon>
        <taxon>Pentapetalae</taxon>
        <taxon>rosids</taxon>
        <taxon>fabids</taxon>
        <taxon>Fabales</taxon>
        <taxon>Fabaceae</taxon>
        <taxon>Papilionoideae</taxon>
        <taxon>50 kb inversion clade</taxon>
        <taxon>NPAAA clade</taxon>
        <taxon>Hologalegina</taxon>
        <taxon>IRL clade</taxon>
        <taxon>Fabeae</taxon>
        <taxon>Lathyrus</taxon>
    </lineage>
</organism>
<dbReference type="InterPro" id="IPR017923">
    <property type="entry name" value="TFIIS_N"/>
</dbReference>
<name>A0A9D5AWY9_PEA</name>
<feature type="compositionally biased region" description="Polar residues" evidence="5">
    <location>
        <begin position="458"/>
        <end position="478"/>
    </location>
</feature>
<evidence type="ECO:0000256" key="4">
    <source>
        <dbReference type="SAM" id="Coils"/>
    </source>
</evidence>